<dbReference type="InterPro" id="IPR023996">
    <property type="entry name" value="TonB-dep_OMP_SusC/RagA"/>
</dbReference>
<dbReference type="OrthoDB" id="9768177at2"/>
<comment type="similarity">
    <text evidence="8 9">Belongs to the TonB-dependent receptor family.</text>
</comment>
<dbReference type="InterPro" id="IPR012910">
    <property type="entry name" value="Plug_dom"/>
</dbReference>
<organism evidence="12 13">
    <name type="scientific">Niastella caeni</name>
    <dbReference type="NCBI Taxonomy" id="2569763"/>
    <lineage>
        <taxon>Bacteria</taxon>
        <taxon>Pseudomonadati</taxon>
        <taxon>Bacteroidota</taxon>
        <taxon>Chitinophagia</taxon>
        <taxon>Chitinophagales</taxon>
        <taxon>Chitinophagaceae</taxon>
        <taxon>Niastella</taxon>
    </lineage>
</organism>
<proteinExistence type="inferred from homology"/>
<evidence type="ECO:0000256" key="9">
    <source>
        <dbReference type="RuleBase" id="RU003357"/>
    </source>
</evidence>
<dbReference type="InterPro" id="IPR036942">
    <property type="entry name" value="Beta-barrel_TonB_sf"/>
</dbReference>
<dbReference type="Pfam" id="PF07715">
    <property type="entry name" value="Plug"/>
    <property type="match status" value="1"/>
</dbReference>
<evidence type="ECO:0000313" key="13">
    <source>
        <dbReference type="Proteomes" id="UP000306918"/>
    </source>
</evidence>
<dbReference type="Gene3D" id="2.60.40.1120">
    <property type="entry name" value="Carboxypeptidase-like, regulatory domain"/>
    <property type="match status" value="1"/>
</dbReference>
<dbReference type="AlphaFoldDB" id="A0A4S8HR38"/>
<evidence type="ECO:0000313" key="12">
    <source>
        <dbReference type="EMBL" id="THU36999.1"/>
    </source>
</evidence>
<evidence type="ECO:0000256" key="3">
    <source>
        <dbReference type="ARBA" id="ARBA00022452"/>
    </source>
</evidence>
<accession>A0A4S8HR38</accession>
<dbReference type="InterPro" id="IPR039426">
    <property type="entry name" value="TonB-dep_rcpt-like"/>
</dbReference>
<keyword evidence="2 8" id="KW-0813">Transport</keyword>
<dbReference type="InterPro" id="IPR008969">
    <property type="entry name" value="CarboxyPept-like_regulatory"/>
</dbReference>
<protein>
    <submittedName>
        <fullName evidence="12">SusC/RagA family TonB-linked outer membrane protein</fullName>
    </submittedName>
</protein>
<evidence type="ECO:0000256" key="6">
    <source>
        <dbReference type="ARBA" id="ARBA00023136"/>
    </source>
</evidence>
<name>A0A4S8HR38_9BACT</name>
<keyword evidence="13" id="KW-1185">Reference proteome</keyword>
<dbReference type="Proteomes" id="UP000306918">
    <property type="component" value="Unassembled WGS sequence"/>
</dbReference>
<dbReference type="InterPro" id="IPR023997">
    <property type="entry name" value="TonB-dep_OMP_SusC/RagA_CS"/>
</dbReference>
<dbReference type="NCBIfam" id="TIGR04057">
    <property type="entry name" value="SusC_RagA_signa"/>
    <property type="match status" value="1"/>
</dbReference>
<evidence type="ECO:0000256" key="7">
    <source>
        <dbReference type="ARBA" id="ARBA00023237"/>
    </source>
</evidence>
<dbReference type="InterPro" id="IPR037066">
    <property type="entry name" value="Plug_dom_sf"/>
</dbReference>
<dbReference type="NCBIfam" id="TIGR04056">
    <property type="entry name" value="OMP_RagA_SusC"/>
    <property type="match status" value="1"/>
</dbReference>
<comment type="caution">
    <text evidence="12">The sequence shown here is derived from an EMBL/GenBank/DDBJ whole genome shotgun (WGS) entry which is preliminary data.</text>
</comment>
<comment type="subcellular location">
    <subcellularLocation>
        <location evidence="1 8">Cell outer membrane</location>
        <topology evidence="1 8">Multi-pass membrane protein</topology>
    </subcellularLocation>
</comment>
<dbReference type="Pfam" id="PF13715">
    <property type="entry name" value="CarbopepD_reg_2"/>
    <property type="match status" value="1"/>
</dbReference>
<evidence type="ECO:0000259" key="10">
    <source>
        <dbReference type="Pfam" id="PF00593"/>
    </source>
</evidence>
<evidence type="ECO:0000256" key="8">
    <source>
        <dbReference type="PROSITE-ProRule" id="PRU01360"/>
    </source>
</evidence>
<dbReference type="SUPFAM" id="SSF56935">
    <property type="entry name" value="Porins"/>
    <property type="match status" value="1"/>
</dbReference>
<dbReference type="Gene3D" id="2.40.170.20">
    <property type="entry name" value="TonB-dependent receptor, beta-barrel domain"/>
    <property type="match status" value="1"/>
</dbReference>
<dbReference type="EMBL" id="STFF01000005">
    <property type="protein sequence ID" value="THU36999.1"/>
    <property type="molecule type" value="Genomic_DNA"/>
</dbReference>
<dbReference type="SUPFAM" id="SSF49464">
    <property type="entry name" value="Carboxypeptidase regulatory domain-like"/>
    <property type="match status" value="1"/>
</dbReference>
<evidence type="ECO:0000256" key="2">
    <source>
        <dbReference type="ARBA" id="ARBA00022448"/>
    </source>
</evidence>
<keyword evidence="4 8" id="KW-0812">Transmembrane</keyword>
<sequence length="992" mass="108000">MPSKRLLKAILPLLTVIYSLNVYSQVKQITGTIKDSSGAGINRASVVVKGTNSGTTTNEQGNFRLAAPESARTLTISAVGYTSQEVDISTSNTVNIILTESTVDLGEIVVVGYGTARKRDVTGSVQSVKAKDFNRGVIVSPDQAIQGKAAGVMVISSSGQPGAPTTVRIRGNASIRSGQQPLYVLDGVPLSGSSARPNAISNGIGTSTPGTNPLNFINPNDIASMEILKDASATAIYGSRGANGVIYITTKKGQSGNPVVDAGASFGVSRIMRQLEVLDGNEYRATLQKYGLTGGNFGGDYDAMDEITRTAYTQNYNAAVGGGSENARYRISFSYLNQQGIVKESEFKKYTANLNSSFKLLNSKKMNVDFSLFTTGTNEQLPPISNDAGFEGSLIGQALQWNPTHAFYKPGTDSVWIDPAVGATTVNPVAMLQAYDARSNENIILATVSPSYKFTDFLEYKLQYSLTRRTGKSRGELKRWINIEAVKDRGAAAIFSAEETAQQITNTLSFNRKVTDNFNLNAVVGHEYLKYESNNSGLSGFDFIDVGDLRYYDFMQYSTQGNRQIYSFTTPTTELQSFFGRAIMNFFDKYLVTATLRADGSTKFGENEKYGYFPSLAFAWNLSNEDFMKGVDVFTNLKVRIGWGKTGNQEFPSGASLRRYGLGQQSITQLNIENPELKWETSTTTNGGIDFSFMNDRVTGSIDYFYKKTTDVLFEQNVPQPGPAGTKYWINLPGNIVNKGVEVSLFGGIIRSRDINWNIGVNASFIKNELKGLLGYYETGGLHGQGISGATAQRLVSGQPLNVYYLANYEGLDKATGQAIYTGGDPSINRFYKGSPFPKTLLGLSTDFSYKNFSAVINMNGNFGHYIYNNTANTVLPIGNLGTRNIAKTLIESDVQEDPSNPITPSSRYLEKGNYLKMANATISYSFGNFRNTFRNLTVSLTGQNLFVLTDFTGFDPEVNTDKSVGGIPSLGIEYTPYPTARTFLIGVSMSL</sequence>
<keyword evidence="3 8" id="KW-1134">Transmembrane beta strand</keyword>
<dbReference type="PROSITE" id="PS52016">
    <property type="entry name" value="TONB_DEPENDENT_REC_3"/>
    <property type="match status" value="1"/>
</dbReference>
<evidence type="ECO:0000256" key="1">
    <source>
        <dbReference type="ARBA" id="ARBA00004571"/>
    </source>
</evidence>
<dbReference type="RefSeq" id="WP_136578675.1">
    <property type="nucleotide sequence ID" value="NZ_STFF01000005.1"/>
</dbReference>
<gene>
    <name evidence="12" type="ORF">FAM09_18760</name>
</gene>
<reference evidence="12 13" key="1">
    <citation type="submission" date="2019-04" db="EMBL/GenBank/DDBJ databases">
        <title>Niastella caeni sp. nov., isolated from activated sludge.</title>
        <authorList>
            <person name="Sheng M."/>
        </authorList>
    </citation>
    <scope>NUCLEOTIDE SEQUENCE [LARGE SCALE GENOMIC DNA]</scope>
    <source>
        <strain evidence="12 13">HX-2-15</strain>
    </source>
</reference>
<dbReference type="Pfam" id="PF00593">
    <property type="entry name" value="TonB_dep_Rec_b-barrel"/>
    <property type="match status" value="1"/>
</dbReference>
<evidence type="ECO:0000256" key="4">
    <source>
        <dbReference type="ARBA" id="ARBA00022692"/>
    </source>
</evidence>
<keyword evidence="7 8" id="KW-0998">Cell outer membrane</keyword>
<dbReference type="GO" id="GO:0009279">
    <property type="term" value="C:cell outer membrane"/>
    <property type="evidence" value="ECO:0007669"/>
    <property type="project" value="UniProtKB-SubCell"/>
</dbReference>
<dbReference type="InterPro" id="IPR000531">
    <property type="entry name" value="Beta-barrel_TonB"/>
</dbReference>
<dbReference type="Gene3D" id="2.170.130.10">
    <property type="entry name" value="TonB-dependent receptor, plug domain"/>
    <property type="match status" value="1"/>
</dbReference>
<evidence type="ECO:0000259" key="11">
    <source>
        <dbReference type="Pfam" id="PF07715"/>
    </source>
</evidence>
<keyword evidence="5 9" id="KW-0798">TonB box</keyword>
<keyword evidence="6 8" id="KW-0472">Membrane</keyword>
<feature type="domain" description="TonB-dependent receptor plug" evidence="11">
    <location>
        <begin position="118"/>
        <end position="245"/>
    </location>
</feature>
<evidence type="ECO:0000256" key="5">
    <source>
        <dbReference type="ARBA" id="ARBA00023077"/>
    </source>
</evidence>
<feature type="domain" description="TonB-dependent receptor-like beta-barrel" evidence="10">
    <location>
        <begin position="450"/>
        <end position="946"/>
    </location>
</feature>